<keyword evidence="3" id="KW-1185">Reference proteome</keyword>
<dbReference type="AlphaFoldDB" id="A0A4C1YNX5"/>
<reference evidence="2 3" key="1">
    <citation type="journal article" date="2019" name="Commun. Biol.">
        <title>The bagworm genome reveals a unique fibroin gene that provides high tensile strength.</title>
        <authorList>
            <person name="Kono N."/>
            <person name="Nakamura H."/>
            <person name="Ohtoshi R."/>
            <person name="Tomita M."/>
            <person name="Numata K."/>
            <person name="Arakawa K."/>
        </authorList>
    </citation>
    <scope>NUCLEOTIDE SEQUENCE [LARGE SCALE GENOMIC DNA]</scope>
</reference>
<protein>
    <submittedName>
        <fullName evidence="2">Uncharacterized protein</fullName>
    </submittedName>
</protein>
<evidence type="ECO:0000256" key="1">
    <source>
        <dbReference type="SAM" id="MobiDB-lite"/>
    </source>
</evidence>
<gene>
    <name evidence="2" type="ORF">EVAR_44837_1</name>
</gene>
<evidence type="ECO:0000313" key="3">
    <source>
        <dbReference type="Proteomes" id="UP000299102"/>
    </source>
</evidence>
<sequence length="103" mass="10767">MPADVSDVTTRRHIGYPSIAKRDSEAESEKLCAVPMAAVEDFTCLTSLHRSQLVGRGNKTWSQQNRCNAVGASPTRAAADAPTGYAGEEGGGGLLPPQVAHSS</sequence>
<accession>A0A4C1YNX5</accession>
<proteinExistence type="predicted"/>
<dbReference type="Proteomes" id="UP000299102">
    <property type="component" value="Unassembled WGS sequence"/>
</dbReference>
<evidence type="ECO:0000313" key="2">
    <source>
        <dbReference type="EMBL" id="GBP76055.1"/>
    </source>
</evidence>
<name>A0A4C1YNX5_EUMVA</name>
<feature type="region of interest" description="Disordered" evidence="1">
    <location>
        <begin position="65"/>
        <end position="103"/>
    </location>
</feature>
<organism evidence="2 3">
    <name type="scientific">Eumeta variegata</name>
    <name type="common">Bagworm moth</name>
    <name type="synonym">Eumeta japonica</name>
    <dbReference type="NCBI Taxonomy" id="151549"/>
    <lineage>
        <taxon>Eukaryota</taxon>
        <taxon>Metazoa</taxon>
        <taxon>Ecdysozoa</taxon>
        <taxon>Arthropoda</taxon>
        <taxon>Hexapoda</taxon>
        <taxon>Insecta</taxon>
        <taxon>Pterygota</taxon>
        <taxon>Neoptera</taxon>
        <taxon>Endopterygota</taxon>
        <taxon>Lepidoptera</taxon>
        <taxon>Glossata</taxon>
        <taxon>Ditrysia</taxon>
        <taxon>Tineoidea</taxon>
        <taxon>Psychidae</taxon>
        <taxon>Oiketicinae</taxon>
        <taxon>Eumeta</taxon>
    </lineage>
</organism>
<comment type="caution">
    <text evidence="2">The sequence shown here is derived from an EMBL/GenBank/DDBJ whole genome shotgun (WGS) entry which is preliminary data.</text>
</comment>
<dbReference type="EMBL" id="BGZK01001274">
    <property type="protein sequence ID" value="GBP76055.1"/>
    <property type="molecule type" value="Genomic_DNA"/>
</dbReference>